<keyword evidence="2" id="KW-1185">Reference proteome</keyword>
<evidence type="ECO:0000313" key="1">
    <source>
        <dbReference type="EMBL" id="TNU72987.1"/>
    </source>
</evidence>
<dbReference type="Gene3D" id="3.40.50.1000">
    <property type="entry name" value="HAD superfamily/HAD-like"/>
    <property type="match status" value="2"/>
</dbReference>
<sequence length="300" mass="31149">MGAGLKAHDGGWLATPSFSRWFARAEASGRARDLVAGPDLLVCLDIDGTVLGHDGSLSPRVHEAVAAHAEAGTHVVLATGRSIPAVVPVAHWLGLTRGWAVCSNGAVTIRLDPDLPGGFEVVQVVTFDAGPAVRALLAEEPGVLVAVEDVGVGFRVTAPFPAGELLAPTQVVDVEELLAEPVARVTLRAPGKESRLFHDLVERSGLHGVAYAVGWTAWLDLTPEGISKASALEGIRERLGVEESRTVAAGDGQNDREMLTWASLGVAMGSADAGTIEVADAVTGHVEEDGLVDVLQALLP</sequence>
<dbReference type="Proteomes" id="UP000313849">
    <property type="component" value="Unassembled WGS sequence"/>
</dbReference>
<comment type="caution">
    <text evidence="1">The sequence shown here is derived from an EMBL/GenBank/DDBJ whole genome shotgun (WGS) entry which is preliminary data.</text>
</comment>
<dbReference type="GO" id="GO:0016791">
    <property type="term" value="F:phosphatase activity"/>
    <property type="evidence" value="ECO:0007669"/>
    <property type="project" value="TreeGrafter"/>
</dbReference>
<dbReference type="SUPFAM" id="SSF56784">
    <property type="entry name" value="HAD-like"/>
    <property type="match status" value="1"/>
</dbReference>
<proteinExistence type="predicted"/>
<dbReference type="PANTHER" id="PTHR10000">
    <property type="entry name" value="PHOSPHOSERINE PHOSPHATASE"/>
    <property type="match status" value="1"/>
</dbReference>
<dbReference type="AlphaFoldDB" id="A0A5C5B9Y6"/>
<dbReference type="InterPro" id="IPR036412">
    <property type="entry name" value="HAD-like_sf"/>
</dbReference>
<dbReference type="GO" id="GO:0000287">
    <property type="term" value="F:magnesium ion binding"/>
    <property type="evidence" value="ECO:0007669"/>
    <property type="project" value="TreeGrafter"/>
</dbReference>
<protein>
    <submittedName>
        <fullName evidence="1">HAD family phosphatase</fullName>
    </submittedName>
</protein>
<reference evidence="1 2" key="1">
    <citation type="submission" date="2019-06" db="EMBL/GenBank/DDBJ databases">
        <title>Draft genome sequence of Miniimonas arenae KCTC 19750T isolated from sea sand.</title>
        <authorList>
            <person name="Park S.-J."/>
        </authorList>
    </citation>
    <scope>NUCLEOTIDE SEQUENCE [LARGE SCALE GENOMIC DNA]</scope>
    <source>
        <strain evidence="1 2">KCTC 19750</strain>
    </source>
</reference>
<dbReference type="Pfam" id="PF08282">
    <property type="entry name" value="Hydrolase_3"/>
    <property type="match status" value="2"/>
</dbReference>
<gene>
    <name evidence="1" type="ORF">FH969_13820</name>
</gene>
<dbReference type="EMBL" id="VENP01000075">
    <property type="protein sequence ID" value="TNU72987.1"/>
    <property type="molecule type" value="Genomic_DNA"/>
</dbReference>
<dbReference type="InterPro" id="IPR023214">
    <property type="entry name" value="HAD_sf"/>
</dbReference>
<dbReference type="RefSeq" id="WP_139987727.1">
    <property type="nucleotide sequence ID" value="NZ_VENP01000075.1"/>
</dbReference>
<dbReference type="GO" id="GO:0005829">
    <property type="term" value="C:cytosol"/>
    <property type="evidence" value="ECO:0007669"/>
    <property type="project" value="TreeGrafter"/>
</dbReference>
<accession>A0A5C5B9Y6</accession>
<name>A0A5C5B9Y6_9MICO</name>
<dbReference type="OrthoDB" id="3180855at2"/>
<dbReference type="PANTHER" id="PTHR10000:SF8">
    <property type="entry name" value="HAD SUPERFAMILY HYDROLASE-LIKE, TYPE 3"/>
    <property type="match status" value="1"/>
</dbReference>
<organism evidence="1 2">
    <name type="scientific">Miniimonas arenae</name>
    <dbReference type="NCBI Taxonomy" id="676201"/>
    <lineage>
        <taxon>Bacteria</taxon>
        <taxon>Bacillati</taxon>
        <taxon>Actinomycetota</taxon>
        <taxon>Actinomycetes</taxon>
        <taxon>Micrococcales</taxon>
        <taxon>Beutenbergiaceae</taxon>
        <taxon>Miniimonas</taxon>
    </lineage>
</organism>
<evidence type="ECO:0000313" key="2">
    <source>
        <dbReference type="Proteomes" id="UP000313849"/>
    </source>
</evidence>
<dbReference type="Gene3D" id="3.30.1240.10">
    <property type="match status" value="1"/>
</dbReference>